<comment type="function">
    <text evidence="4">Involved in cell division and chromosome segregation.</text>
</comment>
<dbReference type="InterPro" id="IPR003802">
    <property type="entry name" value="Sporulation_regulator_WhiA"/>
</dbReference>
<dbReference type="PANTHER" id="PTHR37307:SF1">
    <property type="entry name" value="CELL DIVISION PROTEIN WHIA-RELATED"/>
    <property type="match status" value="1"/>
</dbReference>
<dbReference type="AlphaFoldDB" id="A0AAV2WJE7"/>
<dbReference type="Pfam" id="PF02650">
    <property type="entry name" value="HTH_WhiA"/>
    <property type="match status" value="1"/>
</dbReference>
<comment type="similarity">
    <text evidence="4">Belongs to the WhiA family.</text>
</comment>
<dbReference type="InterPro" id="IPR039518">
    <property type="entry name" value="WhiA_LAGLIDADG_dom"/>
</dbReference>
<dbReference type="Proteomes" id="UP000028864">
    <property type="component" value="Unassembled WGS sequence"/>
</dbReference>
<name>A0AAV2WJE7_MYCNE</name>
<feature type="domain" description="Sporulation regulator WhiA C-terminal" evidence="6">
    <location>
        <begin position="246"/>
        <end position="326"/>
    </location>
</feature>
<dbReference type="InterPro" id="IPR027434">
    <property type="entry name" value="Homing_endonucl"/>
</dbReference>
<dbReference type="HAMAP" id="MF_01420">
    <property type="entry name" value="HTH_type_WhiA"/>
    <property type="match status" value="1"/>
</dbReference>
<evidence type="ECO:0000313" key="10">
    <source>
        <dbReference type="Proteomes" id="UP000028864"/>
    </source>
</evidence>
<feature type="region of interest" description="Disordered" evidence="5">
    <location>
        <begin position="236"/>
        <end position="265"/>
    </location>
</feature>
<keyword evidence="2 4" id="KW-0238">DNA-binding</keyword>
<evidence type="ECO:0000256" key="1">
    <source>
        <dbReference type="ARBA" id="ARBA00022618"/>
    </source>
</evidence>
<evidence type="ECO:0000256" key="4">
    <source>
        <dbReference type="HAMAP-Rule" id="MF_01420"/>
    </source>
</evidence>
<protein>
    <recommendedName>
        <fullName evidence="4">Probable cell division protein WhiA</fullName>
    </recommendedName>
</protein>
<evidence type="ECO:0000259" key="7">
    <source>
        <dbReference type="Pfam" id="PF10298"/>
    </source>
</evidence>
<feature type="compositionally biased region" description="Low complexity" evidence="5">
    <location>
        <begin position="252"/>
        <end position="265"/>
    </location>
</feature>
<dbReference type="RefSeq" id="WP_234411580.1">
    <property type="nucleotide sequence ID" value="NZ_FMZG01000005.1"/>
</dbReference>
<organism evidence="9 10">
    <name type="scientific">Mycolicibacterium neoaurum</name>
    <name type="common">Mycobacterium neoaurum</name>
    <dbReference type="NCBI Taxonomy" id="1795"/>
    <lineage>
        <taxon>Bacteria</taxon>
        <taxon>Bacillati</taxon>
        <taxon>Actinomycetota</taxon>
        <taxon>Actinomycetes</taxon>
        <taxon>Mycobacteriales</taxon>
        <taxon>Mycobacteriaceae</taxon>
        <taxon>Mycolicibacterium</taxon>
    </lineage>
</organism>
<dbReference type="Pfam" id="PF14527">
    <property type="entry name" value="LAGLIDADG_WhiA"/>
    <property type="match status" value="1"/>
</dbReference>
<dbReference type="NCBIfam" id="TIGR00647">
    <property type="entry name" value="DNA_bind_WhiA"/>
    <property type="match status" value="1"/>
</dbReference>
<sequence length="342" mass="36347">MSQPMVTAGGRPGLNAHGDRDVSIPRQPVTLVKNELSSVAPGTAKTRRAEVAVMLRLTGGLAIIGNTVVLDAELDHFPTAQRLRSNIFHLCGAAPTLNMAHTVSGSANRYLLRVSHAENLARQTGLIDHRGRPVNGIPPWIVGGAHEELEAAWRGAILATGHLAATGHRRGLTVYSPGPEAAMALAGVARRLGITAQRHEVRGRDCVVLRNDEAVTTLLARIGAPETSALWANRHHHQHSQNGIGRSPTLESANTRRAAEAAAESTARVRRAMQILGETAPAHLKATAALRLAHPDLALSELGRRADPPMTKDAVAGRIRRLLELADRTAKKAGLPDTATAT</sequence>
<reference evidence="9" key="1">
    <citation type="submission" date="2014-05" db="EMBL/GenBank/DDBJ databases">
        <authorList>
            <person name="Urmite Genomes"/>
        </authorList>
    </citation>
    <scope>NUCLEOTIDE SEQUENCE</scope>
    <source>
        <strain evidence="9">DSM 44074</strain>
    </source>
</reference>
<dbReference type="InterPro" id="IPR018478">
    <property type="entry name" value="Sporu_reg_WhiA_N_dom"/>
</dbReference>
<gene>
    <name evidence="9" type="primary">whiA_1</name>
    <name evidence="4" type="synonym">whiA</name>
    <name evidence="9" type="ORF">BN1047_01932</name>
</gene>
<evidence type="ECO:0000256" key="5">
    <source>
        <dbReference type="SAM" id="MobiDB-lite"/>
    </source>
</evidence>
<accession>A0AAV2WJE7</accession>
<feature type="domain" description="Sporulation transcription regulator WhiA N-terminal" evidence="7">
    <location>
        <begin position="45"/>
        <end position="127"/>
    </location>
</feature>
<evidence type="ECO:0000256" key="3">
    <source>
        <dbReference type="ARBA" id="ARBA00023306"/>
    </source>
</evidence>
<evidence type="ECO:0000259" key="6">
    <source>
        <dbReference type="Pfam" id="PF02650"/>
    </source>
</evidence>
<dbReference type="InterPro" id="IPR023054">
    <property type="entry name" value="Sporulation_regulator_WhiA_C"/>
</dbReference>
<proteinExistence type="inferred from homology"/>
<dbReference type="GO" id="GO:0051301">
    <property type="term" value="P:cell division"/>
    <property type="evidence" value="ECO:0007669"/>
    <property type="project" value="UniProtKB-UniRule"/>
</dbReference>
<feature type="domain" description="WhiA LAGLIDADG-like" evidence="8">
    <location>
        <begin position="150"/>
        <end position="237"/>
    </location>
</feature>
<dbReference type="Pfam" id="PF10298">
    <property type="entry name" value="WhiA_N"/>
    <property type="match status" value="1"/>
</dbReference>
<keyword evidence="1 4" id="KW-0132">Cell division</keyword>
<dbReference type="EMBL" id="LK021338">
    <property type="protein sequence ID" value="CDQ44056.1"/>
    <property type="molecule type" value="Genomic_DNA"/>
</dbReference>
<evidence type="ECO:0000259" key="8">
    <source>
        <dbReference type="Pfam" id="PF14527"/>
    </source>
</evidence>
<evidence type="ECO:0000313" key="9">
    <source>
        <dbReference type="EMBL" id="CDQ44056.1"/>
    </source>
</evidence>
<dbReference type="GO" id="GO:0043937">
    <property type="term" value="P:regulation of sporulation"/>
    <property type="evidence" value="ECO:0007669"/>
    <property type="project" value="InterPro"/>
</dbReference>
<keyword evidence="3 4" id="KW-0131">Cell cycle</keyword>
<dbReference type="GO" id="GO:0003677">
    <property type="term" value="F:DNA binding"/>
    <property type="evidence" value="ECO:0007669"/>
    <property type="project" value="UniProtKB-UniRule"/>
</dbReference>
<evidence type="ECO:0000256" key="2">
    <source>
        <dbReference type="ARBA" id="ARBA00023125"/>
    </source>
</evidence>
<reference evidence="9" key="2">
    <citation type="submission" date="2015-09" db="EMBL/GenBank/DDBJ databases">
        <title>Draft genome sequence of Mycobacterium neoaurum DSM 44074.</title>
        <authorList>
            <person name="Croce O."/>
            <person name="Robert C."/>
            <person name="Raoult D."/>
            <person name="Drancourt M."/>
        </authorList>
    </citation>
    <scope>NUCLEOTIDE SEQUENCE</scope>
    <source>
        <strain evidence="9">DSM 44074</strain>
    </source>
</reference>
<dbReference type="PANTHER" id="PTHR37307">
    <property type="entry name" value="CELL DIVISION PROTEIN WHIA-RELATED"/>
    <property type="match status" value="1"/>
</dbReference>
<dbReference type="Gene3D" id="3.10.28.10">
    <property type="entry name" value="Homing endonucleases"/>
    <property type="match status" value="1"/>
</dbReference>
<feature type="region of interest" description="Disordered" evidence="5">
    <location>
        <begin position="1"/>
        <end position="22"/>
    </location>
</feature>